<dbReference type="InterPro" id="IPR050834">
    <property type="entry name" value="Glycosyltransf_2"/>
</dbReference>
<dbReference type="PANTHER" id="PTHR43685:SF2">
    <property type="entry name" value="GLYCOSYLTRANSFERASE 2-LIKE DOMAIN-CONTAINING PROTEIN"/>
    <property type="match status" value="1"/>
</dbReference>
<dbReference type="Gene3D" id="3.90.550.10">
    <property type="entry name" value="Spore Coat Polysaccharide Biosynthesis Protein SpsA, Chain A"/>
    <property type="match status" value="1"/>
</dbReference>
<comment type="caution">
    <text evidence="3">The sequence shown here is derived from an EMBL/GenBank/DDBJ whole genome shotgun (WGS) entry which is preliminary data.</text>
</comment>
<accession>A0A3N2CTK6</accession>
<keyword evidence="2" id="KW-0472">Membrane</keyword>
<sequence>MTTFLPQSTVPAQRRARPRRTGVVTQPPVSVFMAVRDEQADLAASVARVLEQDYPGELEVVLAVAPSTDDTWGEAQRLAAHEPRVRVVRNPAGATPHGLNAAIAHARHDLLVRVDGHAHLPAGYLVDVVALLESTGAANVGGRMVPEGDTPVSRAVAVTMSSRLGIGGGAFHVGGEAGPQPTVYLGAFRREALVGVGGYDERFLRAQDWELNHRLRLAGHTVWFDPDVAVTYRPRSSWRTFAQQQLRTGGWRRRVIETHRGTADLRYLVPPVAVLTMVAGLLAGLAAPFLGAWLALGLLAPAVYAGGVTVLGLALARVRRLPRAVAWRMPLALAVMHLSWGTGFVLRAR</sequence>
<evidence type="ECO:0000313" key="3">
    <source>
        <dbReference type="EMBL" id="ROR90544.1"/>
    </source>
</evidence>
<feature type="region of interest" description="Disordered" evidence="1">
    <location>
        <begin position="1"/>
        <end position="22"/>
    </location>
</feature>
<organism evidence="3 4">
    <name type="scientific">Nocardioides aurantiacus</name>
    <dbReference type="NCBI Taxonomy" id="86796"/>
    <lineage>
        <taxon>Bacteria</taxon>
        <taxon>Bacillati</taxon>
        <taxon>Actinomycetota</taxon>
        <taxon>Actinomycetes</taxon>
        <taxon>Propionibacteriales</taxon>
        <taxon>Nocardioidaceae</taxon>
        <taxon>Nocardioides</taxon>
    </lineage>
</organism>
<dbReference type="Proteomes" id="UP000281738">
    <property type="component" value="Unassembled WGS sequence"/>
</dbReference>
<keyword evidence="4" id="KW-1185">Reference proteome</keyword>
<gene>
    <name evidence="3" type="ORF">EDD33_1385</name>
</gene>
<dbReference type="InterPro" id="IPR029044">
    <property type="entry name" value="Nucleotide-diphossugar_trans"/>
</dbReference>
<keyword evidence="2" id="KW-1133">Transmembrane helix</keyword>
<feature type="transmembrane region" description="Helical" evidence="2">
    <location>
        <begin position="267"/>
        <end position="287"/>
    </location>
</feature>
<protein>
    <submittedName>
        <fullName evidence="3">Cellulose synthase/poly-beta-1,6-N-acetylglucosamine synthase-like glycosyltransferase</fullName>
    </submittedName>
</protein>
<name>A0A3N2CTK6_9ACTN</name>
<feature type="transmembrane region" description="Helical" evidence="2">
    <location>
        <begin position="293"/>
        <end position="315"/>
    </location>
</feature>
<keyword evidence="3" id="KW-0808">Transferase</keyword>
<dbReference type="Pfam" id="PF13641">
    <property type="entry name" value="Glyco_tranf_2_3"/>
    <property type="match status" value="1"/>
</dbReference>
<dbReference type="RefSeq" id="WP_211332448.1">
    <property type="nucleotide sequence ID" value="NZ_RKHO01000001.1"/>
</dbReference>
<feature type="compositionally biased region" description="Polar residues" evidence="1">
    <location>
        <begin position="1"/>
        <end position="11"/>
    </location>
</feature>
<evidence type="ECO:0000256" key="1">
    <source>
        <dbReference type="SAM" id="MobiDB-lite"/>
    </source>
</evidence>
<feature type="transmembrane region" description="Helical" evidence="2">
    <location>
        <begin position="327"/>
        <end position="346"/>
    </location>
</feature>
<evidence type="ECO:0000256" key="2">
    <source>
        <dbReference type="SAM" id="Phobius"/>
    </source>
</evidence>
<proteinExistence type="predicted"/>
<keyword evidence="2" id="KW-0812">Transmembrane</keyword>
<dbReference type="PANTHER" id="PTHR43685">
    <property type="entry name" value="GLYCOSYLTRANSFERASE"/>
    <property type="match status" value="1"/>
</dbReference>
<dbReference type="GO" id="GO:0016740">
    <property type="term" value="F:transferase activity"/>
    <property type="evidence" value="ECO:0007669"/>
    <property type="project" value="UniProtKB-KW"/>
</dbReference>
<dbReference type="EMBL" id="RKHO01000001">
    <property type="protein sequence ID" value="ROR90544.1"/>
    <property type="molecule type" value="Genomic_DNA"/>
</dbReference>
<evidence type="ECO:0000313" key="4">
    <source>
        <dbReference type="Proteomes" id="UP000281738"/>
    </source>
</evidence>
<dbReference type="AlphaFoldDB" id="A0A3N2CTK6"/>
<dbReference type="SUPFAM" id="SSF53448">
    <property type="entry name" value="Nucleotide-diphospho-sugar transferases"/>
    <property type="match status" value="1"/>
</dbReference>
<reference evidence="3 4" key="1">
    <citation type="submission" date="2018-11" db="EMBL/GenBank/DDBJ databases">
        <title>Sequencing the genomes of 1000 actinobacteria strains.</title>
        <authorList>
            <person name="Klenk H.-P."/>
        </authorList>
    </citation>
    <scope>NUCLEOTIDE SEQUENCE [LARGE SCALE GENOMIC DNA]</scope>
    <source>
        <strain evidence="3 4">DSM 12652</strain>
    </source>
</reference>
<dbReference type="CDD" id="cd02525">
    <property type="entry name" value="Succinoglycan_BP_ExoA"/>
    <property type="match status" value="1"/>
</dbReference>